<feature type="transmembrane region" description="Helical" evidence="2">
    <location>
        <begin position="255"/>
        <end position="276"/>
    </location>
</feature>
<dbReference type="EMBL" id="JAVDYD010000001">
    <property type="protein sequence ID" value="MDR7338590.1"/>
    <property type="molecule type" value="Genomic_DNA"/>
</dbReference>
<evidence type="ECO:0000313" key="5">
    <source>
        <dbReference type="Proteomes" id="UP001145799"/>
    </source>
</evidence>
<evidence type="ECO:0000313" key="3">
    <source>
        <dbReference type="EMBL" id="MDA1387415.1"/>
    </source>
</evidence>
<accession>A0A9X3PLF5</accession>
<feature type="transmembrane region" description="Helical" evidence="2">
    <location>
        <begin position="359"/>
        <end position="379"/>
    </location>
</feature>
<feature type="transmembrane region" description="Helical" evidence="2">
    <location>
        <begin position="177"/>
        <end position="199"/>
    </location>
</feature>
<protein>
    <submittedName>
        <fullName evidence="3">Uncharacterized protein</fullName>
    </submittedName>
</protein>
<keyword evidence="2" id="KW-1133">Transmembrane helix</keyword>
<feature type="transmembrane region" description="Helical" evidence="2">
    <location>
        <begin position="211"/>
        <end position="234"/>
    </location>
</feature>
<keyword evidence="2" id="KW-0812">Transmembrane</keyword>
<dbReference type="Proteomes" id="UP001183604">
    <property type="component" value="Unassembled WGS sequence"/>
</dbReference>
<dbReference type="Proteomes" id="UP001145799">
    <property type="component" value="Unassembled WGS sequence"/>
</dbReference>
<feature type="transmembrane region" description="Helical" evidence="2">
    <location>
        <begin position="149"/>
        <end position="170"/>
    </location>
</feature>
<evidence type="ECO:0000313" key="6">
    <source>
        <dbReference type="Proteomes" id="UP001183604"/>
    </source>
</evidence>
<keyword evidence="6" id="KW-1185">Reference proteome</keyword>
<reference evidence="3" key="1">
    <citation type="submission" date="2022-12" db="EMBL/GenBank/DDBJ databases">
        <title>Gycomyces niveus sp.nov., a novel actinomycete isolated from soil in Shouguang.</title>
        <authorList>
            <person name="Yang X."/>
        </authorList>
    </citation>
    <scope>NUCLEOTIDE SEQUENCE</scope>
    <source>
        <strain evidence="3">DSM 44724</strain>
    </source>
</reference>
<dbReference type="EMBL" id="JAPZVQ010000016">
    <property type="protein sequence ID" value="MDA1387415.1"/>
    <property type="molecule type" value="Genomic_DNA"/>
</dbReference>
<evidence type="ECO:0000313" key="4">
    <source>
        <dbReference type="EMBL" id="MDR7338590.1"/>
    </source>
</evidence>
<feature type="transmembrane region" description="Helical" evidence="2">
    <location>
        <begin position="296"/>
        <end position="315"/>
    </location>
</feature>
<proteinExistence type="predicted"/>
<organism evidence="3 5">
    <name type="scientific">Glycomyces lechevalierae</name>
    <dbReference type="NCBI Taxonomy" id="256034"/>
    <lineage>
        <taxon>Bacteria</taxon>
        <taxon>Bacillati</taxon>
        <taxon>Actinomycetota</taxon>
        <taxon>Actinomycetes</taxon>
        <taxon>Glycomycetales</taxon>
        <taxon>Glycomycetaceae</taxon>
        <taxon>Glycomyces</taxon>
    </lineage>
</organism>
<feature type="region of interest" description="Disordered" evidence="1">
    <location>
        <begin position="1"/>
        <end position="33"/>
    </location>
</feature>
<reference evidence="4 6" key="2">
    <citation type="submission" date="2023-07" db="EMBL/GenBank/DDBJ databases">
        <title>Sequencing the genomes of 1000 actinobacteria strains.</title>
        <authorList>
            <person name="Klenk H.-P."/>
        </authorList>
    </citation>
    <scope>NUCLEOTIDE SEQUENCE [LARGE SCALE GENOMIC DNA]</scope>
    <source>
        <strain evidence="4 6">DSM 44724</strain>
    </source>
</reference>
<evidence type="ECO:0000256" key="2">
    <source>
        <dbReference type="SAM" id="Phobius"/>
    </source>
</evidence>
<feature type="compositionally biased region" description="Basic and acidic residues" evidence="1">
    <location>
        <begin position="1"/>
        <end position="11"/>
    </location>
</feature>
<feature type="transmembrane region" description="Helical" evidence="2">
    <location>
        <begin position="103"/>
        <end position="121"/>
    </location>
</feature>
<dbReference type="AlphaFoldDB" id="A0A9X3PLF5"/>
<dbReference type="RefSeq" id="WP_270123923.1">
    <property type="nucleotide sequence ID" value="NZ_BAAAOM010000004.1"/>
</dbReference>
<gene>
    <name evidence="4" type="ORF">J2S69_002309</name>
    <name evidence="3" type="ORF">O2L01_20635</name>
</gene>
<comment type="caution">
    <text evidence="3">The sequence shown here is derived from an EMBL/GenBank/DDBJ whole genome shotgun (WGS) entry which is preliminary data.</text>
</comment>
<evidence type="ECO:0000256" key="1">
    <source>
        <dbReference type="SAM" id="MobiDB-lite"/>
    </source>
</evidence>
<name>A0A9X3PLF5_9ACTN</name>
<feature type="transmembrane region" description="Helical" evidence="2">
    <location>
        <begin position="327"/>
        <end position="347"/>
    </location>
</feature>
<feature type="region of interest" description="Disordered" evidence="1">
    <location>
        <begin position="395"/>
        <end position="428"/>
    </location>
</feature>
<sequence length="428" mass="44897">MTYIPPERDESALDQTRQLEFTPPPTGMPTTGDGGPVDPFAGQVHQVTEPVEVAEPRDRVVFQFVWEAILLLLTLNALFLVYRREDELFGEEFGGLVDALSRHALYLTPILLAALAIGLSLRLGAVNLAVPAIAFAITVATPFETNVWIYMGYVAGAAAVAGLLYVLLVAAFRVPAWFAGLGVGAAVLAAVPVTAHLASPGTYSLPGPPNGLYLLGGAAVLAIAGGFIGLAPGMRDGFSAVKRLADGEGERSASAVFLLLGGTVLSMLLAAASGYVTYMYAIGPIEGASTLNFGPYGSYPTAVELQLLAFVIALIGGTSLWGRRGGVFGAVFATIAVWAGFVLWGQMVADAGEDSWQAAYSQAIDAGILLVALFVSFALDRLGRPKETIESDDGIYTQEMRPFEPNGEAPQGTGLFEPTLPDATAPQR</sequence>
<feature type="transmembrane region" description="Helical" evidence="2">
    <location>
        <begin position="64"/>
        <end position="83"/>
    </location>
</feature>
<keyword evidence="2" id="KW-0472">Membrane</keyword>